<dbReference type="EMBL" id="ML208259">
    <property type="protein sequence ID" value="TFK77074.1"/>
    <property type="molecule type" value="Genomic_DNA"/>
</dbReference>
<evidence type="ECO:0000313" key="1">
    <source>
        <dbReference type="EMBL" id="TFK77074.1"/>
    </source>
</evidence>
<proteinExistence type="predicted"/>
<dbReference type="Proteomes" id="UP000308600">
    <property type="component" value="Unassembled WGS sequence"/>
</dbReference>
<keyword evidence="2" id="KW-1185">Reference proteome</keyword>
<accession>A0ACD3BH44</accession>
<evidence type="ECO:0000313" key="2">
    <source>
        <dbReference type="Proteomes" id="UP000308600"/>
    </source>
</evidence>
<protein>
    <submittedName>
        <fullName evidence="1">Uncharacterized protein</fullName>
    </submittedName>
</protein>
<name>A0ACD3BH44_9AGAR</name>
<reference evidence="1 2" key="1">
    <citation type="journal article" date="2019" name="Nat. Ecol. Evol.">
        <title>Megaphylogeny resolves global patterns of mushroom evolution.</title>
        <authorList>
            <person name="Varga T."/>
            <person name="Krizsan K."/>
            <person name="Foldi C."/>
            <person name="Dima B."/>
            <person name="Sanchez-Garcia M."/>
            <person name="Sanchez-Ramirez S."/>
            <person name="Szollosi G.J."/>
            <person name="Szarkandi J.G."/>
            <person name="Papp V."/>
            <person name="Albert L."/>
            <person name="Andreopoulos W."/>
            <person name="Angelini C."/>
            <person name="Antonin V."/>
            <person name="Barry K.W."/>
            <person name="Bougher N.L."/>
            <person name="Buchanan P."/>
            <person name="Buyck B."/>
            <person name="Bense V."/>
            <person name="Catcheside P."/>
            <person name="Chovatia M."/>
            <person name="Cooper J."/>
            <person name="Damon W."/>
            <person name="Desjardin D."/>
            <person name="Finy P."/>
            <person name="Geml J."/>
            <person name="Haridas S."/>
            <person name="Hughes K."/>
            <person name="Justo A."/>
            <person name="Karasinski D."/>
            <person name="Kautmanova I."/>
            <person name="Kiss B."/>
            <person name="Kocsube S."/>
            <person name="Kotiranta H."/>
            <person name="LaButti K.M."/>
            <person name="Lechner B.E."/>
            <person name="Liimatainen K."/>
            <person name="Lipzen A."/>
            <person name="Lukacs Z."/>
            <person name="Mihaltcheva S."/>
            <person name="Morgado L.N."/>
            <person name="Niskanen T."/>
            <person name="Noordeloos M.E."/>
            <person name="Ohm R.A."/>
            <person name="Ortiz-Santana B."/>
            <person name="Ovrebo C."/>
            <person name="Racz N."/>
            <person name="Riley R."/>
            <person name="Savchenko A."/>
            <person name="Shiryaev A."/>
            <person name="Soop K."/>
            <person name="Spirin V."/>
            <person name="Szebenyi C."/>
            <person name="Tomsovsky M."/>
            <person name="Tulloss R.E."/>
            <person name="Uehling J."/>
            <person name="Grigoriev I.V."/>
            <person name="Vagvolgyi C."/>
            <person name="Papp T."/>
            <person name="Martin F.M."/>
            <person name="Miettinen O."/>
            <person name="Hibbett D.S."/>
            <person name="Nagy L.G."/>
        </authorList>
    </citation>
    <scope>NUCLEOTIDE SEQUENCE [LARGE SCALE GENOMIC DNA]</scope>
    <source>
        <strain evidence="1 2">NL-1719</strain>
    </source>
</reference>
<organism evidence="1 2">
    <name type="scientific">Pluteus cervinus</name>
    <dbReference type="NCBI Taxonomy" id="181527"/>
    <lineage>
        <taxon>Eukaryota</taxon>
        <taxon>Fungi</taxon>
        <taxon>Dikarya</taxon>
        <taxon>Basidiomycota</taxon>
        <taxon>Agaricomycotina</taxon>
        <taxon>Agaricomycetes</taxon>
        <taxon>Agaricomycetidae</taxon>
        <taxon>Agaricales</taxon>
        <taxon>Pluteineae</taxon>
        <taxon>Pluteaceae</taxon>
        <taxon>Pluteus</taxon>
    </lineage>
</organism>
<gene>
    <name evidence="1" type="ORF">BDN72DRAFT_830243</name>
</gene>
<sequence>MPFIKGHYQPFLFAMMTCSAVAELGLTAFLISAGNENHTWPSPRYHSLLIFFLFNAVWTVLFASAYLLWMMGSGSQLLASIASSIFWLLITTLLWGTAAALMLHTRSGGNCARVPTISRCRQSLTVMAIGFTELALCIIALLSTCLWVYSSNRVYKEEAQSKV</sequence>